<evidence type="ECO:0000313" key="2">
    <source>
        <dbReference type="Proteomes" id="UP000798662"/>
    </source>
</evidence>
<name>A0ACC3C971_PYRYE</name>
<organism evidence="1 2">
    <name type="scientific">Pyropia yezoensis</name>
    <name type="common">Susabi-nori</name>
    <name type="synonym">Porphyra yezoensis</name>
    <dbReference type="NCBI Taxonomy" id="2788"/>
    <lineage>
        <taxon>Eukaryota</taxon>
        <taxon>Rhodophyta</taxon>
        <taxon>Bangiophyceae</taxon>
        <taxon>Bangiales</taxon>
        <taxon>Bangiaceae</taxon>
        <taxon>Pyropia</taxon>
    </lineage>
</organism>
<sequence>MATSALAALYAYVNTVVEALFVMDHRLRAAVAGAGVPGRRAQTIMEELIATALSPAALDAHAPPCAPLELPALRAALLDGLAHPALRLPPPSADALFSLAAMGLKTQALGSPAPGDMANHSDQKRPRRAYKFSGTMGALFSRVFAALYDSLSADAEAAIFGDLRRSVLRGATGRVLEVGAGTGENLSHYAALAAEAAAPPDGAAVPSAAADASAAAAAAAAAGRPPPPYTRLVMVEPNPHMRGRLHAKLDALCHREPALGGAIEVVDAALPSLPFPDGSFDTVVLFLVLCSVADAAVAAAVAEVRRVLAPAGRVLVIEHLPAAAGAAARRQARWAGAWRLLFDGCRLRRESVAALAAGGFDVGGVVDRSWHMNPFEDLWLARVGVGTAVVRATGKEGVEEGEVGVAGV</sequence>
<comment type="caution">
    <text evidence="1">The sequence shown here is derived from an EMBL/GenBank/DDBJ whole genome shotgun (WGS) entry which is preliminary data.</text>
</comment>
<gene>
    <name evidence="1" type="ORF">I4F81_009232</name>
</gene>
<reference evidence="1" key="1">
    <citation type="submission" date="2019-11" db="EMBL/GenBank/DDBJ databases">
        <title>Nori genome reveals adaptations in red seaweeds to the harsh intertidal environment.</title>
        <authorList>
            <person name="Wang D."/>
            <person name="Mao Y."/>
        </authorList>
    </citation>
    <scope>NUCLEOTIDE SEQUENCE</scope>
    <source>
        <tissue evidence="1">Gametophyte</tissue>
    </source>
</reference>
<proteinExistence type="predicted"/>
<dbReference type="EMBL" id="CM020619">
    <property type="protein sequence ID" value="KAK1866717.1"/>
    <property type="molecule type" value="Genomic_DNA"/>
</dbReference>
<protein>
    <submittedName>
        <fullName evidence="1">Uncharacterized protein</fullName>
    </submittedName>
</protein>
<accession>A0ACC3C971</accession>
<keyword evidence="2" id="KW-1185">Reference proteome</keyword>
<evidence type="ECO:0000313" key="1">
    <source>
        <dbReference type="EMBL" id="KAK1866717.1"/>
    </source>
</evidence>
<dbReference type="Proteomes" id="UP000798662">
    <property type="component" value="Chromosome 2"/>
</dbReference>